<dbReference type="InterPro" id="IPR000700">
    <property type="entry name" value="PAS-assoc_C"/>
</dbReference>
<dbReference type="PANTHER" id="PTHR43304:SF1">
    <property type="entry name" value="PAC DOMAIN-CONTAINING PROTEIN"/>
    <property type="match status" value="1"/>
</dbReference>
<keyword evidence="3 6" id="KW-0597">Phosphoprotein</keyword>
<dbReference type="SUPFAM" id="SSF52172">
    <property type="entry name" value="CheY-like"/>
    <property type="match status" value="1"/>
</dbReference>
<dbReference type="CDD" id="cd00130">
    <property type="entry name" value="PAS"/>
    <property type="match status" value="3"/>
</dbReference>
<dbReference type="Pfam" id="PF08447">
    <property type="entry name" value="PAS_3"/>
    <property type="match status" value="3"/>
</dbReference>
<dbReference type="Gene3D" id="3.30.565.10">
    <property type="entry name" value="Histidine kinase-like ATPase, C-terminal domain"/>
    <property type="match status" value="1"/>
</dbReference>
<dbReference type="EMBL" id="JBALHR010000016">
    <property type="protein sequence ID" value="MEH7830082.1"/>
    <property type="molecule type" value="Genomic_DNA"/>
</dbReference>
<comment type="catalytic activity">
    <reaction evidence="1">
        <text>ATP + protein L-histidine = ADP + protein N-phospho-L-histidine.</text>
        <dbReference type="EC" id="2.7.13.3"/>
    </reaction>
</comment>
<feature type="domain" description="PAC" evidence="9">
    <location>
        <begin position="270"/>
        <end position="322"/>
    </location>
</feature>
<dbReference type="InterPro" id="IPR011006">
    <property type="entry name" value="CheY-like_superfamily"/>
</dbReference>
<feature type="domain" description="Response regulatory" evidence="8">
    <location>
        <begin position="701"/>
        <end position="817"/>
    </location>
</feature>
<dbReference type="Gene3D" id="3.40.50.2300">
    <property type="match status" value="1"/>
</dbReference>
<dbReference type="Gene3D" id="2.10.70.100">
    <property type="match status" value="1"/>
</dbReference>
<dbReference type="InterPro" id="IPR003661">
    <property type="entry name" value="HisK_dim/P_dom"/>
</dbReference>
<dbReference type="SMART" id="SM00086">
    <property type="entry name" value="PAC"/>
    <property type="match status" value="3"/>
</dbReference>
<comment type="caution">
    <text evidence="10">The sequence shown here is derived from an EMBL/GenBank/DDBJ whole genome shotgun (WGS) entry which is preliminary data.</text>
</comment>
<dbReference type="SUPFAM" id="SSF55785">
    <property type="entry name" value="PYP-like sensor domain (PAS domain)"/>
    <property type="match status" value="3"/>
</dbReference>
<dbReference type="InterPro" id="IPR004358">
    <property type="entry name" value="Sig_transdc_His_kin-like_C"/>
</dbReference>
<dbReference type="Pfam" id="PF00512">
    <property type="entry name" value="HisKA"/>
    <property type="match status" value="1"/>
</dbReference>
<dbReference type="SMART" id="SM00388">
    <property type="entry name" value="HisKA"/>
    <property type="match status" value="1"/>
</dbReference>
<proteinExistence type="predicted"/>
<dbReference type="SMART" id="SM00387">
    <property type="entry name" value="HATPase_c"/>
    <property type="match status" value="1"/>
</dbReference>
<dbReference type="InterPro" id="IPR035965">
    <property type="entry name" value="PAS-like_dom_sf"/>
</dbReference>
<dbReference type="InterPro" id="IPR036890">
    <property type="entry name" value="HATPase_C_sf"/>
</dbReference>
<dbReference type="PRINTS" id="PR00344">
    <property type="entry name" value="BCTRLSENSOR"/>
</dbReference>
<dbReference type="NCBIfam" id="TIGR00229">
    <property type="entry name" value="sensory_box"/>
    <property type="match status" value="2"/>
</dbReference>
<feature type="domain" description="PAC" evidence="9">
    <location>
        <begin position="148"/>
        <end position="200"/>
    </location>
</feature>
<dbReference type="SUPFAM" id="SSF47384">
    <property type="entry name" value="Homodimeric domain of signal transducing histidine kinase"/>
    <property type="match status" value="1"/>
</dbReference>
<organism evidence="10 11">
    <name type="scientific">Gemmobacter denitrificans</name>
    <dbReference type="NCBI Taxonomy" id="3123040"/>
    <lineage>
        <taxon>Bacteria</taxon>
        <taxon>Pseudomonadati</taxon>
        <taxon>Pseudomonadota</taxon>
        <taxon>Alphaproteobacteria</taxon>
        <taxon>Rhodobacterales</taxon>
        <taxon>Paracoccaceae</taxon>
        <taxon>Gemmobacter</taxon>
    </lineage>
</organism>
<dbReference type="InterPro" id="IPR005467">
    <property type="entry name" value="His_kinase_dom"/>
</dbReference>
<evidence type="ECO:0000259" key="8">
    <source>
        <dbReference type="PROSITE" id="PS50110"/>
    </source>
</evidence>
<dbReference type="SMART" id="SM00091">
    <property type="entry name" value="PAS"/>
    <property type="match status" value="3"/>
</dbReference>
<dbReference type="InterPro" id="IPR052162">
    <property type="entry name" value="Sensor_kinase/Photoreceptor"/>
</dbReference>
<keyword evidence="5" id="KW-0418">Kinase</keyword>
<dbReference type="SUPFAM" id="SSF55874">
    <property type="entry name" value="ATPase domain of HSP90 chaperone/DNA topoisomerase II/histidine kinase"/>
    <property type="match status" value="1"/>
</dbReference>
<dbReference type="Proteomes" id="UP001431963">
    <property type="component" value="Unassembled WGS sequence"/>
</dbReference>
<dbReference type="CDD" id="cd00082">
    <property type="entry name" value="HisKA"/>
    <property type="match status" value="1"/>
</dbReference>
<evidence type="ECO:0000256" key="6">
    <source>
        <dbReference type="PROSITE-ProRule" id="PRU00169"/>
    </source>
</evidence>
<dbReference type="InterPro" id="IPR000014">
    <property type="entry name" value="PAS"/>
</dbReference>
<dbReference type="SMART" id="SM00448">
    <property type="entry name" value="REC"/>
    <property type="match status" value="1"/>
</dbReference>
<dbReference type="Pfam" id="PF02518">
    <property type="entry name" value="HATPase_c"/>
    <property type="match status" value="1"/>
</dbReference>
<evidence type="ECO:0000256" key="4">
    <source>
        <dbReference type="ARBA" id="ARBA00022679"/>
    </source>
</evidence>
<dbReference type="InterPro" id="IPR003594">
    <property type="entry name" value="HATPase_dom"/>
</dbReference>
<dbReference type="EC" id="2.7.13.3" evidence="2"/>
<dbReference type="PROSITE" id="PS50113">
    <property type="entry name" value="PAC"/>
    <property type="match status" value="3"/>
</dbReference>
<reference evidence="10" key="1">
    <citation type="submission" date="2024-02" db="EMBL/GenBank/DDBJ databases">
        <title>Genome sequences of strain Gemmobacter sp. JM10B15.</title>
        <authorList>
            <person name="Zhang M."/>
        </authorList>
    </citation>
    <scope>NUCLEOTIDE SEQUENCE</scope>
    <source>
        <strain evidence="10">JM10B15</strain>
    </source>
</reference>
<feature type="domain" description="Histidine kinase" evidence="7">
    <location>
        <begin position="457"/>
        <end position="679"/>
    </location>
</feature>
<dbReference type="PANTHER" id="PTHR43304">
    <property type="entry name" value="PHYTOCHROME-LIKE PROTEIN CPH1"/>
    <property type="match status" value="1"/>
</dbReference>
<feature type="modified residue" description="4-aspartylphosphate" evidence="6">
    <location>
        <position position="751"/>
    </location>
</feature>
<dbReference type="RefSeq" id="WP_335425109.1">
    <property type="nucleotide sequence ID" value="NZ_JBALHR010000016.1"/>
</dbReference>
<dbReference type="InterPro" id="IPR001789">
    <property type="entry name" value="Sig_transdc_resp-reg_receiver"/>
</dbReference>
<name>A0ABU8BZE4_9RHOB</name>
<evidence type="ECO:0000256" key="1">
    <source>
        <dbReference type="ARBA" id="ARBA00000085"/>
    </source>
</evidence>
<dbReference type="Gene3D" id="3.30.450.20">
    <property type="entry name" value="PAS domain"/>
    <property type="match status" value="3"/>
</dbReference>
<keyword evidence="11" id="KW-1185">Reference proteome</keyword>
<evidence type="ECO:0000256" key="5">
    <source>
        <dbReference type="ARBA" id="ARBA00022777"/>
    </source>
</evidence>
<dbReference type="InterPro" id="IPR001610">
    <property type="entry name" value="PAC"/>
</dbReference>
<evidence type="ECO:0000259" key="9">
    <source>
        <dbReference type="PROSITE" id="PS50113"/>
    </source>
</evidence>
<evidence type="ECO:0000256" key="2">
    <source>
        <dbReference type="ARBA" id="ARBA00012438"/>
    </source>
</evidence>
<evidence type="ECO:0000313" key="10">
    <source>
        <dbReference type="EMBL" id="MEH7830082.1"/>
    </source>
</evidence>
<evidence type="ECO:0000256" key="3">
    <source>
        <dbReference type="ARBA" id="ARBA00022553"/>
    </source>
</evidence>
<dbReference type="InterPro" id="IPR013655">
    <property type="entry name" value="PAS_fold_3"/>
</dbReference>
<feature type="domain" description="PAC" evidence="9">
    <location>
        <begin position="392"/>
        <end position="444"/>
    </location>
</feature>
<dbReference type="Gene3D" id="1.10.287.130">
    <property type="match status" value="1"/>
</dbReference>
<evidence type="ECO:0000313" key="11">
    <source>
        <dbReference type="Proteomes" id="UP001431963"/>
    </source>
</evidence>
<accession>A0ABU8BZE4</accession>
<protein>
    <recommendedName>
        <fullName evidence="2">histidine kinase</fullName>
        <ecNumber evidence="2">2.7.13.3</ecNumber>
    </recommendedName>
</protein>
<keyword evidence="4" id="KW-0808">Transferase</keyword>
<evidence type="ECO:0000259" key="7">
    <source>
        <dbReference type="PROSITE" id="PS50109"/>
    </source>
</evidence>
<dbReference type="Pfam" id="PF00072">
    <property type="entry name" value="Response_reg"/>
    <property type="match status" value="1"/>
</dbReference>
<dbReference type="PROSITE" id="PS50110">
    <property type="entry name" value="RESPONSE_REGULATORY"/>
    <property type="match status" value="1"/>
</dbReference>
<dbReference type="PROSITE" id="PS50109">
    <property type="entry name" value="HIS_KIN"/>
    <property type="match status" value="1"/>
</dbReference>
<dbReference type="InterPro" id="IPR036097">
    <property type="entry name" value="HisK_dim/P_sf"/>
</dbReference>
<gene>
    <name evidence="10" type="ORF">V6590_18170</name>
</gene>
<sequence length="826" mass="89266">MESIAHPVWILASDGSGRIIHANRAAKVLAEGCRDAEDLCRRLEQAADWSLHSSQYPWKGGQAPAIIALPGGDSLHRIAFDAAGHVLFDWSIDSGKLDWKAAAPQAFGYDLNSFPGDIDTWLSRVHPEDRDRMQSAALDTAPSSEVIWHEDYRLLRADGSVAHVMDRGRVLRDADGRARRMIGAVIDVSRIHEAEARFQQAARASQDVIYSWSPITSESWFSDSYHQTFGLDPAAPRGAPGSWLAAIHPDDLARILDIQNRAIADGTDRWDVEYRILDGEGRIAHVMDRAIVARGAGGEATRIMGSIVDVTRLREEEARLQAVLRVSADVVYDIDMRRQQVTFAGGTREKLGRGWRGVHATFSVWQEAIHPDDRDRVLTGFKAFLASRAESWQMEYRLCSADGSYLHVRDLALALRDENGTAYRVIGTMADLTAEIEAAEKLQQAQRLEAMGKLTGGVAHDFNNLLTVIIGNAEALAMGLEDPARRALAEAVIQAAGRGADLVASLLSFARRRPLRPKALETGPLLAELGRMLGRTLPASLRLQIEAPPGLWPVEADPAQLQTALLNLAVNAADAMPDGGHLLIEAENAVLDDSYAEANPGARAGAFLRISITDTGHGMPTEIAARAFDPFFTTKAVGKGSGLGLSMVHGFVNQSGGHVKLYSEVGIGTTISLYLPRGRGTGRNTAAMPAPGKVPMGQGEHIIIAEDDPALRAHVIRLVESLGYRVSAAEDGAAALALIRATPDAALLFTDVVMPGDMPGTALAEHALAERPGLKILFTSGYTEAAITRNGQLDPGMQLLSKPYRRDELARKLREVLEATPTGAEG</sequence>